<dbReference type="GO" id="GO:0005658">
    <property type="term" value="C:alpha DNA polymerase:primase complex"/>
    <property type="evidence" value="ECO:0007669"/>
    <property type="project" value="TreeGrafter"/>
</dbReference>
<keyword evidence="3 10" id="KW-0004">4Fe-4S</keyword>
<dbReference type="AlphaFoldDB" id="A0A915L5Z4"/>
<evidence type="ECO:0000256" key="4">
    <source>
        <dbReference type="ARBA" id="ARBA00022515"/>
    </source>
</evidence>
<dbReference type="WBParaSite" id="nRc.2.0.1.t45943-RA">
    <property type="protein sequence ID" value="nRc.2.0.1.t45943-RA"/>
    <property type="gene ID" value="nRc.2.0.1.g45943"/>
</dbReference>
<evidence type="ECO:0000256" key="11">
    <source>
        <dbReference type="PIRSR" id="PIRSR009449-1"/>
    </source>
</evidence>
<dbReference type="Proteomes" id="UP000887565">
    <property type="component" value="Unplaced"/>
</dbReference>
<dbReference type="PANTHER" id="PTHR10537">
    <property type="entry name" value="DNA PRIMASE LARGE SUBUNIT"/>
    <property type="match status" value="1"/>
</dbReference>
<keyword evidence="4 10" id="KW-0639">Primosome</keyword>
<keyword evidence="5 10" id="KW-0235">DNA replication</keyword>
<dbReference type="CDD" id="cd07322">
    <property type="entry name" value="PriL_PriS_Eukaryotic"/>
    <property type="match status" value="1"/>
</dbReference>
<evidence type="ECO:0000256" key="6">
    <source>
        <dbReference type="ARBA" id="ARBA00022723"/>
    </source>
</evidence>
<feature type="binding site" evidence="11">
    <location>
        <position position="467"/>
    </location>
    <ligand>
        <name>[4Fe-4S] cluster</name>
        <dbReference type="ChEBI" id="CHEBI:49883"/>
    </ligand>
</feature>
<dbReference type="InterPro" id="IPR016558">
    <property type="entry name" value="DNA_primase_lsu_euk"/>
</dbReference>
<evidence type="ECO:0000256" key="7">
    <source>
        <dbReference type="ARBA" id="ARBA00023004"/>
    </source>
</evidence>
<comment type="cofactor">
    <cofactor evidence="10">
        <name>[4Fe-4S] cluster</name>
        <dbReference type="ChEBI" id="CHEBI:49883"/>
    </cofactor>
    <text evidence="10">Binds 1 [4Fe-4S] cluster.</text>
</comment>
<proteinExistence type="inferred from homology"/>
<feature type="binding site" evidence="11">
    <location>
        <position position="330"/>
    </location>
    <ligand>
        <name>[4Fe-4S] cluster</name>
        <dbReference type="ChEBI" id="CHEBI:49883"/>
    </ligand>
</feature>
<dbReference type="GO" id="GO:0051539">
    <property type="term" value="F:4 iron, 4 sulfur cluster binding"/>
    <property type="evidence" value="ECO:0007669"/>
    <property type="project" value="UniProtKB-UniRule"/>
</dbReference>
<dbReference type="GO" id="GO:0006270">
    <property type="term" value="P:DNA replication initiation"/>
    <property type="evidence" value="ECO:0007669"/>
    <property type="project" value="TreeGrafter"/>
</dbReference>
<sequence length="524" mass="60845">MNLGKTVKQSKIKRRLTAVDNNGGRAFGDALYLKHNLQFYSEIPIDRISLSEVGILAVERQKALRCVESAGQLYPKHSSEYQAYLDTELNKGSMKILRKSMRDVETAELEVVLDCRRKDNLSHFILMLAYCENKETRDWFIAQETDLFKFRYMLESNSSLNNFFEIHNLNIHRISQEDKHKFSMELAESTFNLPKSYTSGNTLRKNFEETAGPEERLQILEGVDFFKTPFETVLNLVRSKKVFLQNGLAYVPRHELITLIAGKFRNKLSHIFAVLTKQQTAFSDPRLNQIFKLVRQKGCSVSTYNVDDESLDVITANMIDGLSQTSFPPCMRNLYTHLHKDRHLRHGGRMQFGLFLKGIGVPLEEALKFWKNEFSPRVDADKFDKQYAYNVRHNYGKEGKRLSYTSYGCMKIITQNPPSSLDYHGCPFKHMDLTVLKQNLKNWSVKATEEQNTIIKLTESKQFDRACSRFFEFTHQLPESSLSQLISHPNQYFEESRKRLAPPKKDIKNEEVENEIPINVDIMD</sequence>
<feature type="binding site" evidence="11">
    <location>
        <position position="409"/>
    </location>
    <ligand>
        <name>[4Fe-4S] cluster</name>
        <dbReference type="ChEBI" id="CHEBI:49883"/>
    </ligand>
</feature>
<keyword evidence="7 10" id="KW-0408">Iron</keyword>
<feature type="binding site" evidence="11">
    <location>
        <position position="426"/>
    </location>
    <ligand>
        <name>[4Fe-4S] cluster</name>
        <dbReference type="ChEBI" id="CHEBI:49883"/>
    </ligand>
</feature>
<accession>A0A915L5Z4</accession>
<evidence type="ECO:0000313" key="14">
    <source>
        <dbReference type="WBParaSite" id="nRc.2.0.1.t45943-RA"/>
    </source>
</evidence>
<dbReference type="SUPFAM" id="SSF140914">
    <property type="entry name" value="PriB N-terminal domain-like"/>
    <property type="match status" value="1"/>
</dbReference>
<dbReference type="InterPro" id="IPR058560">
    <property type="entry name" value="DNA_primase_C"/>
</dbReference>
<dbReference type="Pfam" id="PF04104">
    <property type="entry name" value="DNA_primase_lrg"/>
    <property type="match status" value="1"/>
</dbReference>
<dbReference type="GO" id="GO:0046872">
    <property type="term" value="F:metal ion binding"/>
    <property type="evidence" value="ECO:0007669"/>
    <property type="project" value="UniProtKB-UniRule"/>
</dbReference>
<keyword evidence="13" id="KW-1185">Reference proteome</keyword>
<evidence type="ECO:0000256" key="8">
    <source>
        <dbReference type="ARBA" id="ARBA00023014"/>
    </source>
</evidence>
<dbReference type="Pfam" id="PF26466">
    <property type="entry name" value="DNA_primase_lrg_N"/>
    <property type="match status" value="1"/>
</dbReference>
<evidence type="ECO:0000256" key="1">
    <source>
        <dbReference type="ARBA" id="ARBA00010564"/>
    </source>
</evidence>
<organism evidence="13 14">
    <name type="scientific">Romanomermis culicivorax</name>
    <name type="common">Nematode worm</name>
    <dbReference type="NCBI Taxonomy" id="13658"/>
    <lineage>
        <taxon>Eukaryota</taxon>
        <taxon>Metazoa</taxon>
        <taxon>Ecdysozoa</taxon>
        <taxon>Nematoda</taxon>
        <taxon>Enoplea</taxon>
        <taxon>Dorylaimia</taxon>
        <taxon>Mermithida</taxon>
        <taxon>Mermithoidea</taxon>
        <taxon>Mermithidae</taxon>
        <taxon>Romanomermis</taxon>
    </lineage>
</organism>
<feature type="domain" description="DNA primase large subunit C-terminal" evidence="12">
    <location>
        <begin position="322"/>
        <end position="493"/>
    </location>
</feature>
<keyword evidence="6 10" id="KW-0479">Metal-binding</keyword>
<dbReference type="GO" id="GO:0003677">
    <property type="term" value="F:DNA binding"/>
    <property type="evidence" value="ECO:0007669"/>
    <property type="project" value="UniProtKB-UniRule"/>
</dbReference>
<reference evidence="14" key="1">
    <citation type="submission" date="2022-11" db="UniProtKB">
        <authorList>
            <consortium name="WormBaseParasite"/>
        </authorList>
    </citation>
    <scope>IDENTIFICATION</scope>
</reference>
<dbReference type="PANTHER" id="PTHR10537:SF3">
    <property type="entry name" value="DNA PRIMASE LARGE SUBUNIT"/>
    <property type="match status" value="1"/>
</dbReference>
<dbReference type="PIRSF" id="PIRSF009449">
    <property type="entry name" value="DNA_primase_large_subunit"/>
    <property type="match status" value="1"/>
</dbReference>
<protein>
    <recommendedName>
        <fullName evidence="2 10">DNA primase large subunit</fullName>
    </recommendedName>
</protein>
<dbReference type="OMA" id="RINYKPW"/>
<keyword evidence="8 10" id="KW-0411">Iron-sulfur</keyword>
<evidence type="ECO:0000256" key="3">
    <source>
        <dbReference type="ARBA" id="ARBA00022485"/>
    </source>
</evidence>
<evidence type="ECO:0000256" key="2">
    <source>
        <dbReference type="ARBA" id="ARBA00019038"/>
    </source>
</evidence>
<evidence type="ECO:0000256" key="5">
    <source>
        <dbReference type="ARBA" id="ARBA00022705"/>
    </source>
</evidence>
<comment type="similarity">
    <text evidence="1 10">Belongs to the eukaryotic-type primase large subunit family.</text>
</comment>
<evidence type="ECO:0000259" key="12">
    <source>
        <dbReference type="Pfam" id="PF04104"/>
    </source>
</evidence>
<name>A0A915L5Z4_ROMCU</name>
<dbReference type="InterPro" id="IPR007238">
    <property type="entry name" value="DNA_primase_lsu_euk/arc"/>
</dbReference>
<evidence type="ECO:0000256" key="10">
    <source>
        <dbReference type="PIRNR" id="PIRNR009449"/>
    </source>
</evidence>
<evidence type="ECO:0000313" key="13">
    <source>
        <dbReference type="Proteomes" id="UP000887565"/>
    </source>
</evidence>
<dbReference type="GO" id="GO:0006269">
    <property type="term" value="P:DNA replication, synthesis of primer"/>
    <property type="evidence" value="ECO:0007669"/>
    <property type="project" value="UniProtKB-KW"/>
</dbReference>
<comment type="function">
    <text evidence="10">DNA primase is the polymerase that synthesizes small RNA primers for the Okazaki fragments made during discontinuous DNA replication.</text>
</comment>
<dbReference type="Gene3D" id="1.20.930.80">
    <property type="match status" value="1"/>
</dbReference>
<keyword evidence="9 10" id="KW-0238">DNA-binding</keyword>
<evidence type="ECO:0000256" key="9">
    <source>
        <dbReference type="ARBA" id="ARBA00023125"/>
    </source>
</evidence>